<dbReference type="Proteomes" id="UP000694240">
    <property type="component" value="Chromosome 3"/>
</dbReference>
<keyword evidence="6" id="KW-1185">Reference proteome</keyword>
<dbReference type="GO" id="GO:0003723">
    <property type="term" value="F:RNA binding"/>
    <property type="evidence" value="ECO:0007669"/>
    <property type="project" value="UniProtKB-UniRule"/>
</dbReference>
<feature type="compositionally biased region" description="Basic and acidic residues" evidence="3">
    <location>
        <begin position="207"/>
        <end position="220"/>
    </location>
</feature>
<evidence type="ECO:0000259" key="4">
    <source>
        <dbReference type="PROSITE" id="PS50102"/>
    </source>
</evidence>
<evidence type="ECO:0000256" key="1">
    <source>
        <dbReference type="ARBA" id="ARBA00022884"/>
    </source>
</evidence>
<dbReference type="PANTHER" id="PTHR11176:SF57">
    <property type="entry name" value="PROTEIN BOULE"/>
    <property type="match status" value="1"/>
</dbReference>
<dbReference type="InterPro" id="IPR000504">
    <property type="entry name" value="RRM_dom"/>
</dbReference>
<reference evidence="5 6" key="1">
    <citation type="submission" date="2020-12" db="EMBL/GenBank/DDBJ databases">
        <title>Concerted genomic and epigenomic changes stabilize Arabidopsis allopolyploids.</title>
        <authorList>
            <person name="Chen Z."/>
        </authorList>
    </citation>
    <scope>NUCLEOTIDE SEQUENCE [LARGE SCALE GENOMIC DNA]</scope>
    <source>
        <strain evidence="5">Allo738</strain>
        <tissue evidence="5">Leaf</tissue>
    </source>
</reference>
<proteinExistence type="predicted"/>
<comment type="caution">
    <text evidence="5">The sequence shown here is derived from an EMBL/GenBank/DDBJ whole genome shotgun (WGS) entry which is preliminary data.</text>
</comment>
<dbReference type="Pfam" id="PF00076">
    <property type="entry name" value="RRM_1"/>
    <property type="match status" value="1"/>
</dbReference>
<evidence type="ECO:0000256" key="3">
    <source>
        <dbReference type="SAM" id="MobiDB-lite"/>
    </source>
</evidence>
<dbReference type="EMBL" id="JAEFBK010000003">
    <property type="protein sequence ID" value="KAG7624336.1"/>
    <property type="molecule type" value="Genomic_DNA"/>
</dbReference>
<dbReference type="PROSITE" id="PS50102">
    <property type="entry name" value="RRM"/>
    <property type="match status" value="1"/>
</dbReference>
<evidence type="ECO:0000313" key="5">
    <source>
        <dbReference type="EMBL" id="KAG7624336.1"/>
    </source>
</evidence>
<evidence type="ECO:0000256" key="2">
    <source>
        <dbReference type="PROSITE-ProRule" id="PRU00176"/>
    </source>
</evidence>
<evidence type="ECO:0000313" key="6">
    <source>
        <dbReference type="Proteomes" id="UP000694240"/>
    </source>
</evidence>
<accession>A0A8T2EM17</accession>
<protein>
    <submittedName>
        <fullName evidence="5">RNA recognition motif domain</fullName>
    </submittedName>
</protein>
<feature type="region of interest" description="Disordered" evidence="3">
    <location>
        <begin position="207"/>
        <end position="261"/>
    </location>
</feature>
<dbReference type="SMART" id="SM00360">
    <property type="entry name" value="RRM"/>
    <property type="match status" value="1"/>
</dbReference>
<keyword evidence="1 2" id="KW-0694">RNA-binding</keyword>
<name>A0A8T2EM17_9BRAS</name>
<dbReference type="PANTHER" id="PTHR11176">
    <property type="entry name" value="BOULE-RELATED"/>
    <property type="match status" value="1"/>
</dbReference>
<dbReference type="AlphaFoldDB" id="A0A8T2EM17"/>
<feature type="compositionally biased region" description="Basic and acidic residues" evidence="3">
    <location>
        <begin position="233"/>
        <end position="261"/>
    </location>
</feature>
<sequence length="318" mass="36627">MMSQTNNHDTRVTKIFVGNLTWRTTADDLRRYFEQFGQVVDANVVSETYPGRSKGYGFVTFRDYVSTVRALQNSKPIIDGRTTNCNLASAGAKQNMNHPNLNGSFNYVIPPHQYQQAPQHVIPYCPPHTWNHVWGQYIYMYNNNPCYYYPTQMIHNRSDFMTHLAWHQTNRRPVIISTPPRSSVQTESISETDQELIADVAHHDNEEAVTKSDSDVDQQKAKNVKGKNIGQDGDIKQDARDQEEKINDQEDSIKQDVDEEQNKISGIEKVVENQEVKIMCEQKHGTKQDEDVTKEFDCGIEVTHQDKRVFEEVDEDTP</sequence>
<gene>
    <name evidence="5" type="ORF">ISN45_At03g006880</name>
</gene>
<feature type="domain" description="RRM" evidence="4">
    <location>
        <begin position="13"/>
        <end position="90"/>
    </location>
</feature>
<organism evidence="5 6">
    <name type="scientific">Arabidopsis thaliana x Arabidopsis arenosa</name>
    <dbReference type="NCBI Taxonomy" id="1240361"/>
    <lineage>
        <taxon>Eukaryota</taxon>
        <taxon>Viridiplantae</taxon>
        <taxon>Streptophyta</taxon>
        <taxon>Embryophyta</taxon>
        <taxon>Tracheophyta</taxon>
        <taxon>Spermatophyta</taxon>
        <taxon>Magnoliopsida</taxon>
        <taxon>eudicotyledons</taxon>
        <taxon>Gunneridae</taxon>
        <taxon>Pentapetalae</taxon>
        <taxon>rosids</taxon>
        <taxon>malvids</taxon>
        <taxon>Brassicales</taxon>
        <taxon>Brassicaceae</taxon>
        <taxon>Camelineae</taxon>
        <taxon>Arabidopsis</taxon>
    </lineage>
</organism>